<feature type="domain" description="NAD/GMP synthase" evidence="1">
    <location>
        <begin position="14"/>
        <end position="78"/>
    </location>
</feature>
<evidence type="ECO:0000259" key="1">
    <source>
        <dbReference type="Pfam" id="PF02540"/>
    </source>
</evidence>
<dbReference type="SUPFAM" id="SSF52402">
    <property type="entry name" value="Adenine nucleotide alpha hydrolases-like"/>
    <property type="match status" value="1"/>
</dbReference>
<dbReference type="EMBL" id="KF900435">
    <property type="protein sequence ID" value="AIE94972.1"/>
    <property type="molecule type" value="Genomic_DNA"/>
</dbReference>
<dbReference type="InterPro" id="IPR052188">
    <property type="entry name" value="Ni-pincer_cofactor_biosynth"/>
</dbReference>
<proteinExistence type="predicted"/>
<dbReference type="Gene3D" id="3.40.50.620">
    <property type="entry name" value="HUPs"/>
    <property type="match status" value="1"/>
</dbReference>
<dbReference type="Pfam" id="PF02540">
    <property type="entry name" value="NAD_synthase"/>
    <property type="match status" value="1"/>
</dbReference>
<accession>A0A075FZF9</accession>
<dbReference type="GO" id="GO:0006163">
    <property type="term" value="P:purine nucleotide metabolic process"/>
    <property type="evidence" value="ECO:0007669"/>
    <property type="project" value="UniProtKB-ARBA"/>
</dbReference>
<evidence type="ECO:0000313" key="2">
    <source>
        <dbReference type="EMBL" id="AIE94972.1"/>
    </source>
</evidence>
<dbReference type="NCBIfam" id="TIGR00268">
    <property type="entry name" value="ATP-dependent sacrificial sulfur transferase LarE"/>
    <property type="match status" value="1"/>
</dbReference>
<dbReference type="CDD" id="cd01990">
    <property type="entry name" value="LarE-like"/>
    <property type="match status" value="1"/>
</dbReference>
<protein>
    <submittedName>
        <fullName evidence="2">ExsB family protein</fullName>
    </submittedName>
</protein>
<organism evidence="2">
    <name type="scientific">uncultured marine thaumarchaeote AD1000_54_F09</name>
    <dbReference type="NCBI Taxonomy" id="1455926"/>
    <lineage>
        <taxon>Archaea</taxon>
        <taxon>Nitrososphaerota</taxon>
        <taxon>environmental samples</taxon>
    </lineage>
</organism>
<dbReference type="InterPro" id="IPR005232">
    <property type="entry name" value="LarE"/>
</dbReference>
<name>A0A075FZF9_9ARCH</name>
<dbReference type="GO" id="GO:0016783">
    <property type="term" value="F:sulfurtransferase activity"/>
    <property type="evidence" value="ECO:0007669"/>
    <property type="project" value="InterPro"/>
</dbReference>
<dbReference type="InterPro" id="IPR022310">
    <property type="entry name" value="NAD/GMP_synthase"/>
</dbReference>
<sequence length="267" mass="29897">MTDLEKLLKWFVDKEKVLISLSGGVDSALVAYAAEKVLGKNAIAVTADYKTLSSEELDSAKNIAQEIGITHKTITYNELDNDDFVKNDEKRCFYCRDELSKKLLELGALLEIQTIVDGTQTDDLGDYRPGIDALRQNGIRSPLLETKFTKDLVRKSAKSIGLSIFDKPSNSCLASRIPWGQRVTAEKLARIEMGEKIIKQKTGIHQVRVRDIDGTARIEVETNKIDLLNNDNIKNEIFSKLKMIGFSKIEIDPNGYVSGKLNVIFEN</sequence>
<dbReference type="InterPro" id="IPR014729">
    <property type="entry name" value="Rossmann-like_a/b/a_fold"/>
</dbReference>
<dbReference type="PANTHER" id="PTHR43169">
    <property type="entry name" value="EXSB FAMILY PROTEIN"/>
    <property type="match status" value="1"/>
</dbReference>
<dbReference type="AlphaFoldDB" id="A0A075FZF9"/>
<dbReference type="PANTHER" id="PTHR43169:SF2">
    <property type="entry name" value="NAD_GMP SYNTHASE DOMAIN-CONTAINING PROTEIN"/>
    <property type="match status" value="1"/>
</dbReference>
<reference evidence="2" key="1">
    <citation type="journal article" date="2014" name="Genome Biol. Evol.">
        <title>Pangenome evidence for extensive interdomain horizontal transfer affecting lineage core and shell genes in uncultured planktonic thaumarchaeota and euryarchaeota.</title>
        <authorList>
            <person name="Deschamps P."/>
            <person name="Zivanovic Y."/>
            <person name="Moreira D."/>
            <person name="Rodriguez-Valera F."/>
            <person name="Lopez-Garcia P."/>
        </authorList>
    </citation>
    <scope>NUCLEOTIDE SEQUENCE</scope>
</reference>
<dbReference type="PIRSF" id="PIRSF006661">
    <property type="entry name" value="PP-lp_UCP006661"/>
    <property type="match status" value="1"/>
</dbReference>